<evidence type="ECO:0000313" key="21">
    <source>
        <dbReference type="Proteomes" id="UP000478052"/>
    </source>
</evidence>
<dbReference type="SMART" id="SM00179">
    <property type="entry name" value="EGF_CA"/>
    <property type="match status" value="5"/>
</dbReference>
<dbReference type="GO" id="GO:0005737">
    <property type="term" value="C:cytoplasm"/>
    <property type="evidence" value="ECO:0007669"/>
    <property type="project" value="UniProtKB-SubCell"/>
</dbReference>
<dbReference type="PROSITE" id="PS50993">
    <property type="entry name" value="NIDOGEN_G2"/>
    <property type="match status" value="1"/>
</dbReference>
<gene>
    <name evidence="20" type="ORF">FWK35_00005821</name>
</gene>
<keyword evidence="12 20" id="KW-0647">Proteasome</keyword>
<evidence type="ECO:0000256" key="13">
    <source>
        <dbReference type="ARBA" id="ARBA00023157"/>
    </source>
</evidence>
<keyword evidence="14" id="KW-0325">Glycoprotein</keyword>
<dbReference type="Pfam" id="PF07474">
    <property type="entry name" value="G2F"/>
    <property type="match status" value="1"/>
</dbReference>
<evidence type="ECO:0000256" key="11">
    <source>
        <dbReference type="ARBA" id="ARBA00022889"/>
    </source>
</evidence>
<evidence type="ECO:0000256" key="10">
    <source>
        <dbReference type="ARBA" id="ARBA00022869"/>
    </source>
</evidence>
<dbReference type="InterPro" id="IPR024372">
    <property type="entry name" value="Ecm29_N"/>
</dbReference>
<dbReference type="GO" id="GO:0007160">
    <property type="term" value="P:cell-matrix adhesion"/>
    <property type="evidence" value="ECO:0007669"/>
    <property type="project" value="InterPro"/>
</dbReference>
<dbReference type="Pfam" id="PF06119">
    <property type="entry name" value="NIDO"/>
    <property type="match status" value="1"/>
</dbReference>
<dbReference type="Pfam" id="PF13001">
    <property type="entry name" value="ECM29_N"/>
    <property type="match status" value="1"/>
</dbReference>
<dbReference type="PROSITE" id="PS51220">
    <property type="entry name" value="NIDO"/>
    <property type="match status" value="1"/>
</dbReference>
<dbReference type="Gene3D" id="2.10.25.10">
    <property type="entry name" value="Laminin"/>
    <property type="match status" value="5"/>
</dbReference>
<feature type="repeat" description="LDL-receptor class B" evidence="16">
    <location>
        <begin position="2790"/>
        <end position="2832"/>
    </location>
</feature>
<protein>
    <submittedName>
        <fullName evidence="20">Proteasome adapter and scaffold protein ECM29</fullName>
    </submittedName>
</protein>
<dbReference type="InterPro" id="IPR018097">
    <property type="entry name" value="EGF_Ca-bd_CS"/>
</dbReference>
<dbReference type="CDD" id="cd00054">
    <property type="entry name" value="EGF_CA"/>
    <property type="match status" value="4"/>
</dbReference>
<keyword evidence="13 15" id="KW-1015">Disulfide bond</keyword>
<evidence type="ECO:0000256" key="4">
    <source>
        <dbReference type="ARBA" id="ARBA00022525"/>
    </source>
</evidence>
<feature type="domain" description="EGF-like" evidence="17">
    <location>
        <begin position="2295"/>
        <end position="2335"/>
    </location>
</feature>
<keyword evidence="21" id="KW-1185">Reference proteome</keyword>
<feature type="domain" description="NIDO" evidence="19">
    <location>
        <begin position="1814"/>
        <end position="1966"/>
    </location>
</feature>
<dbReference type="SMART" id="SM00181">
    <property type="entry name" value="EGF"/>
    <property type="match status" value="10"/>
</dbReference>
<feature type="domain" description="Nidogen G2 beta-barrel" evidence="18">
    <location>
        <begin position="2030"/>
        <end position="2254"/>
    </location>
</feature>
<evidence type="ECO:0000259" key="19">
    <source>
        <dbReference type="PROSITE" id="PS51220"/>
    </source>
</evidence>
<dbReference type="InterPro" id="IPR024731">
    <property type="entry name" value="NELL2-like_EGF"/>
</dbReference>
<feature type="disulfide bond" evidence="15">
    <location>
        <begin position="2498"/>
        <end position="2515"/>
    </location>
</feature>
<dbReference type="GO" id="GO:0036503">
    <property type="term" value="P:ERAD pathway"/>
    <property type="evidence" value="ECO:0007669"/>
    <property type="project" value="TreeGrafter"/>
</dbReference>
<dbReference type="Pfam" id="PF07645">
    <property type="entry name" value="EGF_CA"/>
    <property type="match status" value="1"/>
</dbReference>
<keyword evidence="7" id="KW-0732">Signal</keyword>
<dbReference type="GO" id="GO:0005604">
    <property type="term" value="C:basement membrane"/>
    <property type="evidence" value="ECO:0007669"/>
    <property type="project" value="UniProtKB-SubCell"/>
</dbReference>
<evidence type="ECO:0000256" key="14">
    <source>
        <dbReference type="ARBA" id="ARBA00023180"/>
    </source>
</evidence>
<dbReference type="InterPro" id="IPR055443">
    <property type="entry name" value="HEAT_ECM29"/>
</dbReference>
<dbReference type="Pfam" id="PF00058">
    <property type="entry name" value="Ldl_recept_b"/>
    <property type="match status" value="2"/>
</dbReference>
<dbReference type="SMART" id="SM00135">
    <property type="entry name" value="LY"/>
    <property type="match status" value="5"/>
</dbReference>
<keyword evidence="9" id="KW-0106">Calcium</keyword>
<sequence length="3010" mass="337016">MSETNMNDELVLLERVFFRLGLADTDTQLSACINNFLVPVLLKLSSPHESVKNKVVELLTHITRVIKQSPGISLPVDQLVTLLATSTNNFVLNFTMVFVKTSFGRIDNNKKVELIPSLINSTANKSIIHQESILFLIIGTLNKSNFQEASKGVKVIEQHSKLKTVLFQLMLDVLLIPYKWTSPNEVSVPGLNVQSLNRLRTNIPLIFTDADYHEQVKLGILGLISANVFESQSVLIHTVVAAADPRYLVANSGENELRKITCEIDWTKSSTMMPLYTLFLGTSLNKQEAANKKEPACVRLRLKILPCLCFSKGEESIIWPQCLQIIFDCWNGQITNHRIKALALQFTQIIIQQKPAKILLQATPVLLNSGLLKLLKTPELDLNAKQMTFTLIGLLISKVPSSVKEDLVLLNSFFDALIKETSSDLKGSIRSCLISMCSAYSESSKLNEILNMIAHYCKMSDNLLKQVTTHYLSCLFPADDAKSRLLLIMSHSSSIGDSDLKKILYSVDEAGNLVGKNENALLLPRFPDMVMTVVDSDQQLDSSVLLDIAEFLNHCLIFSAGLPVTYNTLYHPSEHTPDICKYLSKVYQSDAKIIDHYFKLMMQLLQIKPSIIPLNNILACVAALPKELKNQYTKDLNIIQKLFVSSNEDMRRISGILYGIILSAVDETISEKRIKELISSLMDKNRSKSLDLFASLYALSSLQEYQYYNNTNCPPLVGEDILTSLMTLLDDTSPLIVGAACDVIGAMGRLYPLPIEESKKSSLVKKLLSISFNSSTLSKIRNKAIKCTGLICVGETSSRSKDIIKEYLNNTKYTKDIEIHLSIGDSISCAILGPRSKMSRNFWTCTEDEFKKKSVSDLSIDECEKLADYFLNSILEKVESEEHPNSKQACCVWMFNVLEECNILTSVNQKLARIQTAYVALLAEKNNYIRDIASKALINVYKYEADDRKEPILKLLIKQLSEYMAIGNSGKESSGGILSTYKELCSLVIDLNRPKLIYKFIQLANYDKKKESKSKLEIDDQLNEQLPFIIPRLYRYQYDPTPVVQTSMSAIWSYLVSDTRFMVDKYHKEIYVDLVKNITCPDWRVRISVCQAIPSFLQYTGDKIFTKCLDLTIEAWKQLIRVMDDIHEGTRTAATSTAKTLSKLCVNECTSNTILLQLLLPLILERGLYHTESSIRAISMDMISQLIVNCGDKLKGDLAKLIIALLRGADKVETPTMSMLSVMSGANPNTQELIDSQRAASARTLSSSDVLSKSLLHIDETVLQDLIPLLQDLLTTNIGLPTKVATSHFISLLITQKQLQVNSKFLEKMLKSLMKGITDRNATIRKSYASTIAVITTVAKETTVNKLLQSLTNVYTENEDESIRQTVGYALKGISQCEKPDLYLANIIPLVFFAIHKKETNNDAVLIVSNHDIWKELWEDNVHNTEGVLLRYLDSVYGFLDIAIKSPSWAMKAQAARSIGDAANKLGRQLNEEHRNKFIETIKTGLAGRTWDGKEFLLEALLQLNLSSSDLAETRKNEEIVELVFNECKKENVNYRMVALKTLGELLEKLKIDRFAQTYQLVMHIIQKSTEDSDDDDDDQSQNLKLKESLFSLVGKAWPQTLATQVEFGETVAAQCADHLKNNTRQLQLAIMSTLLKVIERLAFAQLYANHKQQLKYILSHVKRTLHFSFGVPKNISLRKLSLEVYILVITNLKDLRATEELESFISLFNEFSMNFISDESPEVKLLLQKIKESMEINSSTQLVYPYGPTAGDTQLRVGYEVASPGIPLSVPVKFYNETYDTIFVNSNGLVSFNNEMPTFFNVPFPLDYPALAAFYANVDLRGSGQVYYREDRDPRTLAHADGQVSRFYPRYQGRFAAASVFVATWHRVGYYKKNADRTNTFQVAVVTDGHETFVQFAYPSPIQWVQSFGGMSEVGLPDAKAQAGFSAADGRIHVLRGSGSDQIHNLDRWSNTDAPGVWLYRVGNIGTNENVEPPEFPGSVRPDEGLTCAIAGALCHNQASCVDYEQGDMCCICKQGYFGNGVTCIKENVPVRVSGKVSIDVNGIAMPESDLQAYVATMDGRVYMAISDVPTNLGFELQYLSVFPSVVAWLFSLHSENAYNGYQLTGGVVNYTSEVTFPGTEHRITIHQRFFGLNSFDQLIMDATVQGTTPQVPLPHTRFTLPNDNHQQYTIANGRMHSYYTYRYKQEGSDFEQQVTVAQKFEFSQPCNKAAKGFTSFMLQNSKAFAYYEEKVKILRLVSTNNIFLPFEDTQDPCSDGHVKCVANSTCVREGSTFRCECNLGFHSLYGTESGCVDINECQDRIDRCDPNAMCVNEVGTYSCQCKPGFEGNGYYCGAITEAPTTESTSRAFNIENSVCDVPDNISTCSCIQGYEIRLLSSDSTDFECIDVNECNIPEVCHRESYCTNYPGTYACACNAGFIGDGLRCLPLSPRCRLEGHRYVGQGCPVEKTCTRDLCQCPSSYVDVGQYCAPYDDVSTAEPEIAVTESSSISCAEINTCHAHAQCNFVSSQQRHKCQCNPGYEGDGYECSLLELSCSKSNICDVHASCQIIDGHSICVCNSGYEGDGIICTPSGECVSDSNCGPNEMCMYNETSYIYSCRCLEGYQKIDNKCQRSRCSYECHKYASCVQGERNNYACRCYNGYTGNGVTQCERIIETGCTENSCPPNTECNNIGNTFKCSCAQGYTENWYGSELSCTETCLVNNSICHPSAQCVVDSSGHYICQCRQGYLGNGHYCKENKKTTKEDIYLLVNQGMATLHIPTVPNKTRGDYPIHLQFDKIAIGLAVDCLEEQVYWSYIADRTIKSSKLNGSNVQEFITTEATSTEGLTIDWINRKIYWTDSGLKRIMTADLTNKTHVSIIANSSLSNPRGIAVYPNRRKLFWSDWNRISPKIEWSDLDGSQREVFVQGPNVKLPNSIAIDWYTDEICWADAGLKSIECIGIESRLQRTAVANCSYPFGLAITRDNYYWTDWITGKIEFIGRNEKLKRESLPVPLHGNGKLYGIAAVTGKCP</sequence>
<dbReference type="GO" id="GO:0005634">
    <property type="term" value="C:nucleus"/>
    <property type="evidence" value="ECO:0007669"/>
    <property type="project" value="TreeGrafter"/>
</dbReference>
<dbReference type="EMBL" id="VUJU01001943">
    <property type="protein sequence ID" value="KAF0763195.1"/>
    <property type="molecule type" value="Genomic_DNA"/>
</dbReference>
<evidence type="ECO:0000256" key="3">
    <source>
        <dbReference type="ARBA" id="ARBA00022490"/>
    </source>
</evidence>
<dbReference type="GO" id="GO:0000502">
    <property type="term" value="C:proteasome complex"/>
    <property type="evidence" value="ECO:0007669"/>
    <property type="project" value="UniProtKB-KW"/>
</dbReference>
<feature type="disulfide bond" evidence="15">
    <location>
        <begin position="2616"/>
        <end position="2626"/>
    </location>
</feature>
<dbReference type="InterPro" id="IPR016024">
    <property type="entry name" value="ARM-type_fold"/>
</dbReference>
<comment type="caution">
    <text evidence="20">The sequence shown here is derived from an EMBL/GenBank/DDBJ whole genome shotgun (WGS) entry which is preliminary data.</text>
</comment>
<dbReference type="SMART" id="SM00682">
    <property type="entry name" value="G2F"/>
    <property type="match status" value="1"/>
</dbReference>
<accession>A0A6G0YYZ1</accession>
<dbReference type="PROSITE" id="PS01186">
    <property type="entry name" value="EGF_2"/>
    <property type="match status" value="7"/>
</dbReference>
<dbReference type="PROSITE" id="PS50026">
    <property type="entry name" value="EGF_3"/>
    <property type="match status" value="7"/>
</dbReference>
<evidence type="ECO:0000259" key="17">
    <source>
        <dbReference type="PROSITE" id="PS50026"/>
    </source>
</evidence>
<comment type="caution">
    <text evidence="15">Lacks conserved residue(s) required for the propagation of feature annotation.</text>
</comment>
<dbReference type="GO" id="GO:0043248">
    <property type="term" value="P:proteasome assembly"/>
    <property type="evidence" value="ECO:0007669"/>
    <property type="project" value="InterPro"/>
</dbReference>
<dbReference type="SUPFAM" id="SSF57184">
    <property type="entry name" value="Growth factor receptor domain"/>
    <property type="match status" value="1"/>
</dbReference>
<dbReference type="GO" id="GO:0005509">
    <property type="term" value="F:calcium ion binding"/>
    <property type="evidence" value="ECO:0007669"/>
    <property type="project" value="InterPro"/>
</dbReference>
<evidence type="ECO:0000256" key="1">
    <source>
        <dbReference type="ARBA" id="ARBA00004302"/>
    </source>
</evidence>
<feature type="domain" description="EGF-like" evidence="17">
    <location>
        <begin position="2696"/>
        <end position="2736"/>
    </location>
</feature>
<dbReference type="InterPro" id="IPR000152">
    <property type="entry name" value="EGF-type_Asp/Asn_hydroxyl_site"/>
</dbReference>
<evidence type="ECO:0000313" key="20">
    <source>
        <dbReference type="EMBL" id="KAF0763195.1"/>
    </source>
</evidence>
<dbReference type="PANTHER" id="PTHR23346:SF19">
    <property type="entry name" value="PROTEASOME ADAPTER AND SCAFFOLD PROTEIN ECM29"/>
    <property type="match status" value="1"/>
</dbReference>
<feature type="repeat" description="LDL-receptor class B" evidence="16">
    <location>
        <begin position="2877"/>
        <end position="2922"/>
    </location>
</feature>
<keyword evidence="4" id="KW-0964">Secreted</keyword>
<dbReference type="InterPro" id="IPR000033">
    <property type="entry name" value="LDLR_classB_rpt"/>
</dbReference>
<proteinExistence type="predicted"/>
<dbReference type="InterPro" id="IPR055444">
    <property type="entry name" value="ARM_ECM29"/>
</dbReference>
<dbReference type="InterPro" id="IPR000742">
    <property type="entry name" value="EGF"/>
</dbReference>
<reference evidence="20 21" key="1">
    <citation type="submission" date="2019-08" db="EMBL/GenBank/DDBJ databases">
        <title>Whole genome of Aphis craccivora.</title>
        <authorList>
            <person name="Voronova N.V."/>
            <person name="Shulinski R.S."/>
            <person name="Bandarenka Y.V."/>
            <person name="Zhorov D.G."/>
            <person name="Warner D."/>
        </authorList>
    </citation>
    <scope>NUCLEOTIDE SEQUENCE [LARGE SCALE GENOMIC DNA]</scope>
    <source>
        <strain evidence="20">180601</strain>
        <tissue evidence="20">Whole Body</tissue>
    </source>
</reference>
<keyword evidence="10" id="KW-0084">Basement membrane</keyword>
<evidence type="ECO:0000256" key="8">
    <source>
        <dbReference type="ARBA" id="ARBA00022737"/>
    </source>
</evidence>
<dbReference type="PROSITE" id="PS51120">
    <property type="entry name" value="LDLRB"/>
    <property type="match status" value="3"/>
</dbReference>
<dbReference type="FunFam" id="2.10.25.10:FF:000038">
    <property type="entry name" value="Fibrillin 2"/>
    <property type="match status" value="2"/>
</dbReference>
<feature type="domain" description="EGF-like" evidence="17">
    <location>
        <begin position="2531"/>
        <end position="2570"/>
    </location>
</feature>
<name>A0A6G0YYZ1_APHCR</name>
<dbReference type="InterPro" id="IPR009017">
    <property type="entry name" value="GFP"/>
</dbReference>
<dbReference type="SUPFAM" id="SSF63825">
    <property type="entry name" value="YWTD domain"/>
    <property type="match status" value="1"/>
</dbReference>
<dbReference type="SUPFAM" id="SSF48371">
    <property type="entry name" value="ARM repeat"/>
    <property type="match status" value="3"/>
</dbReference>
<feature type="domain" description="EGF-like" evidence="17">
    <location>
        <begin position="1985"/>
        <end position="2026"/>
    </location>
</feature>
<evidence type="ECO:0000256" key="15">
    <source>
        <dbReference type="PROSITE-ProRule" id="PRU00076"/>
    </source>
</evidence>
<dbReference type="PROSITE" id="PS00010">
    <property type="entry name" value="ASX_HYDROXYL"/>
    <property type="match status" value="2"/>
</dbReference>
<dbReference type="PROSITE" id="PS01187">
    <property type="entry name" value="EGF_CA"/>
    <property type="match status" value="2"/>
</dbReference>
<dbReference type="Pfam" id="PF12947">
    <property type="entry name" value="EGF_3"/>
    <property type="match status" value="3"/>
</dbReference>
<dbReference type="GO" id="GO:0060090">
    <property type="term" value="F:molecular adaptor activity"/>
    <property type="evidence" value="ECO:0007669"/>
    <property type="project" value="InterPro"/>
</dbReference>
<evidence type="ECO:0000256" key="2">
    <source>
        <dbReference type="ARBA" id="ARBA00004496"/>
    </source>
</evidence>
<organism evidence="20 21">
    <name type="scientific">Aphis craccivora</name>
    <name type="common">Cowpea aphid</name>
    <dbReference type="NCBI Taxonomy" id="307492"/>
    <lineage>
        <taxon>Eukaryota</taxon>
        <taxon>Metazoa</taxon>
        <taxon>Ecdysozoa</taxon>
        <taxon>Arthropoda</taxon>
        <taxon>Hexapoda</taxon>
        <taxon>Insecta</taxon>
        <taxon>Pterygota</taxon>
        <taxon>Neoptera</taxon>
        <taxon>Paraneoptera</taxon>
        <taxon>Hemiptera</taxon>
        <taxon>Sternorrhyncha</taxon>
        <taxon>Aphidomorpha</taxon>
        <taxon>Aphidoidea</taxon>
        <taxon>Aphididae</taxon>
        <taxon>Aphidini</taxon>
        <taxon>Aphis</taxon>
        <taxon>Aphis</taxon>
    </lineage>
</organism>
<dbReference type="InterPro" id="IPR001881">
    <property type="entry name" value="EGF-like_Ca-bd_dom"/>
</dbReference>
<comment type="subcellular location">
    <subcellularLocation>
        <location evidence="2">Cytoplasm</location>
    </subcellularLocation>
    <subcellularLocation>
        <location evidence="1">Secreted</location>
        <location evidence="1">Extracellular space</location>
        <location evidence="1">Extracellular matrix</location>
        <location evidence="1">Basement membrane</location>
    </subcellularLocation>
</comment>
<evidence type="ECO:0000256" key="6">
    <source>
        <dbReference type="ARBA" id="ARBA00022536"/>
    </source>
</evidence>
<feature type="domain" description="EGF-like" evidence="17">
    <location>
        <begin position="2612"/>
        <end position="2651"/>
    </location>
</feature>
<dbReference type="Proteomes" id="UP000478052">
    <property type="component" value="Unassembled WGS sequence"/>
</dbReference>
<dbReference type="Gene3D" id="2.120.10.30">
    <property type="entry name" value="TolB, C-terminal domain"/>
    <property type="match status" value="1"/>
</dbReference>
<dbReference type="InterPro" id="IPR003886">
    <property type="entry name" value="NIDO_dom"/>
</dbReference>
<evidence type="ECO:0000256" key="9">
    <source>
        <dbReference type="ARBA" id="ARBA00022837"/>
    </source>
</evidence>
<keyword evidence="5" id="KW-0272">Extracellular matrix</keyword>
<keyword evidence="6 15" id="KW-0245">EGF-like domain</keyword>
<evidence type="ECO:0000256" key="5">
    <source>
        <dbReference type="ARBA" id="ARBA00022530"/>
    </source>
</evidence>
<evidence type="ECO:0000256" key="7">
    <source>
        <dbReference type="ARBA" id="ARBA00022729"/>
    </source>
</evidence>
<dbReference type="SUPFAM" id="SSF54511">
    <property type="entry name" value="GFP-like"/>
    <property type="match status" value="1"/>
</dbReference>
<dbReference type="SUPFAM" id="SSF57196">
    <property type="entry name" value="EGF/Laminin"/>
    <property type="match status" value="1"/>
</dbReference>
<dbReference type="InterPro" id="IPR011042">
    <property type="entry name" value="6-blade_b-propeller_TolB-like"/>
</dbReference>
<dbReference type="OrthoDB" id="16066at2759"/>
<dbReference type="InterPro" id="IPR049883">
    <property type="entry name" value="NOTCH1_EGF-like"/>
</dbReference>
<dbReference type="Gene3D" id="2.40.155.10">
    <property type="entry name" value="Green fluorescent protein"/>
    <property type="match status" value="1"/>
</dbReference>
<keyword evidence="11" id="KW-0130">Cell adhesion</keyword>
<dbReference type="Pfam" id="PF24492">
    <property type="entry name" value="HEAT_ECM29"/>
    <property type="match status" value="1"/>
</dbReference>
<dbReference type="InterPro" id="IPR009030">
    <property type="entry name" value="Growth_fac_rcpt_cys_sf"/>
</dbReference>
<evidence type="ECO:0000256" key="12">
    <source>
        <dbReference type="ARBA" id="ARBA00022942"/>
    </source>
</evidence>
<feature type="domain" description="EGF-like" evidence="17">
    <location>
        <begin position="2388"/>
        <end position="2427"/>
    </location>
</feature>
<feature type="repeat" description="LDL-receptor class B" evidence="16">
    <location>
        <begin position="2833"/>
        <end position="2876"/>
    </location>
</feature>
<dbReference type="Gene3D" id="1.25.10.10">
    <property type="entry name" value="Leucine-rich Repeat Variant"/>
    <property type="match status" value="3"/>
</dbReference>
<dbReference type="SMART" id="SM00539">
    <property type="entry name" value="NIDO"/>
    <property type="match status" value="1"/>
</dbReference>
<keyword evidence="8" id="KW-0677">Repeat</keyword>
<dbReference type="Pfam" id="PF23731">
    <property type="entry name" value="ARM_ECM29_C"/>
    <property type="match status" value="1"/>
</dbReference>
<dbReference type="PANTHER" id="PTHR23346">
    <property type="entry name" value="TRANSLATIONAL ACTIVATOR GCN1-RELATED"/>
    <property type="match status" value="1"/>
</dbReference>
<feature type="domain" description="EGF-like" evidence="17">
    <location>
        <begin position="2488"/>
        <end position="2529"/>
    </location>
</feature>
<evidence type="ECO:0000256" key="16">
    <source>
        <dbReference type="PROSITE-ProRule" id="PRU00461"/>
    </source>
</evidence>
<dbReference type="Pfam" id="PF23702">
    <property type="entry name" value="ARM_ECM29"/>
    <property type="match status" value="1"/>
</dbReference>
<dbReference type="Gene3D" id="2.90.20.10">
    <property type="entry name" value="Plasmodium vivax P25 domain"/>
    <property type="match status" value="1"/>
</dbReference>
<evidence type="ECO:0000259" key="18">
    <source>
        <dbReference type="PROSITE" id="PS50993"/>
    </source>
</evidence>
<dbReference type="InterPro" id="IPR011989">
    <property type="entry name" value="ARM-like"/>
</dbReference>
<dbReference type="InterPro" id="IPR006605">
    <property type="entry name" value="G2_nidogen/fibulin_G2F"/>
</dbReference>
<keyword evidence="3" id="KW-0963">Cytoplasm</keyword>
<dbReference type="CDD" id="cd00053">
    <property type="entry name" value="EGF"/>
    <property type="match status" value="1"/>
</dbReference>